<comment type="caution">
    <text evidence="9">The sequence shown here is derived from an EMBL/GenBank/DDBJ whole genome shotgun (WGS) entry which is preliminary data.</text>
</comment>
<evidence type="ECO:0000259" key="6">
    <source>
        <dbReference type="Pfam" id="PF04932"/>
    </source>
</evidence>
<evidence type="ECO:0000256" key="1">
    <source>
        <dbReference type="ARBA" id="ARBA00004141"/>
    </source>
</evidence>
<feature type="transmembrane region" description="Helical" evidence="5">
    <location>
        <begin position="181"/>
        <end position="203"/>
    </location>
</feature>
<organism evidence="9 10">
    <name type="scientific">Vibrio paucivorans</name>
    <dbReference type="NCBI Taxonomy" id="2829489"/>
    <lineage>
        <taxon>Bacteria</taxon>
        <taxon>Pseudomonadati</taxon>
        <taxon>Pseudomonadota</taxon>
        <taxon>Gammaproteobacteria</taxon>
        <taxon>Vibrionales</taxon>
        <taxon>Vibrionaceae</taxon>
        <taxon>Vibrio</taxon>
    </lineage>
</organism>
<evidence type="ECO:0000259" key="8">
    <source>
        <dbReference type="Pfam" id="PF15864"/>
    </source>
</evidence>
<evidence type="ECO:0000256" key="5">
    <source>
        <dbReference type="SAM" id="Phobius"/>
    </source>
</evidence>
<dbReference type="GO" id="GO:0016020">
    <property type="term" value="C:membrane"/>
    <property type="evidence" value="ECO:0007669"/>
    <property type="project" value="UniProtKB-SubCell"/>
</dbReference>
<comment type="subcellular location">
    <subcellularLocation>
        <location evidence="1">Membrane</location>
        <topology evidence="1">Multi-pass membrane protein</topology>
    </subcellularLocation>
</comment>
<keyword evidence="2 5" id="KW-0812">Transmembrane</keyword>
<feature type="transmembrane region" description="Helical" evidence="5">
    <location>
        <begin position="261"/>
        <end position="281"/>
    </location>
</feature>
<evidence type="ECO:0000259" key="7">
    <source>
        <dbReference type="Pfam" id="PF11846"/>
    </source>
</evidence>
<feature type="transmembrane region" description="Helical" evidence="5">
    <location>
        <begin position="26"/>
        <end position="43"/>
    </location>
</feature>
<feature type="transmembrane region" description="Helical" evidence="5">
    <location>
        <begin position="450"/>
        <end position="470"/>
    </location>
</feature>
<keyword evidence="3 5" id="KW-1133">Transmembrane helix</keyword>
<dbReference type="PANTHER" id="PTHR37422">
    <property type="entry name" value="TEICHURONIC ACID BIOSYNTHESIS PROTEIN TUAE"/>
    <property type="match status" value="1"/>
</dbReference>
<accession>A0A9X3CCB6</accession>
<feature type="transmembrane region" description="Helical" evidence="5">
    <location>
        <begin position="412"/>
        <end position="429"/>
    </location>
</feature>
<reference evidence="9" key="1">
    <citation type="submission" date="2022-02" db="EMBL/GenBank/DDBJ databases">
        <title>Vibrio sp. nov., a new bacterium isolated from Bohai sea, China.</title>
        <authorList>
            <person name="Yuan Y."/>
        </authorList>
    </citation>
    <scope>NUCLEOTIDE SEQUENCE</scope>
    <source>
        <strain evidence="9">DBSS07</strain>
    </source>
</reference>
<protein>
    <submittedName>
        <fullName evidence="9">PglL family O-oligosaccharyltransferase</fullName>
    </submittedName>
</protein>
<evidence type="ECO:0000256" key="3">
    <source>
        <dbReference type="ARBA" id="ARBA00022989"/>
    </source>
</evidence>
<sequence length="598" mass="67460">MRAMATLHVSGTQLEPKAPEIPMNKPFMASLAVIFLAAMHFFMPNPGGSGLALSFNAAVWLFFSISLSVGLYQFANNQALRYSKLTIGLLISCLLMTLPLIYLNVGQHLPLGRLVGLWAGFTFFVVLQQFQFSNKHKQRLLWFIVLAVAIEALIGYFQYFFLQPANMFGYDAIKNRPYGIFQQPNVMASFLATGLVVSGYLLARQPNKYNQFSDVTVLYIMPLLTVPLLVALGSRTGWLAAIVGTGLLLPYLFKFSTKKRFWGWTLSAAAGVLLGFLAVSAQDGAGLVSSKVDLDSPRRYTFPQTLDMVIEKPFTGYGYGNFESEYVLYTARQHQLNSDYKPALPAMDHPHNELLFWAVEGGLIPVLGILLAAGLVLARIYYAKKGTRLAMFSLFVPIVLHSQLEYPFYHSAIHWLIFIILLFWVDQRVANYKQVKFSRFSKSALRVTTLILPLLTAFYMLSALHTNYILTKFEKSRPKNTDILNQVTNPVVWKDRFDWDVYSTYLNIGLYKGDPQLIIPYINWSLEIIKHKPRPAFYSNLILAYQGLGDDSRAQQIKAEAEFLFPDTDFSKLNYVLPSKAKSAPKETHAAKSTGKKE</sequence>
<evidence type="ECO:0000313" key="10">
    <source>
        <dbReference type="Proteomes" id="UP001155586"/>
    </source>
</evidence>
<evidence type="ECO:0000256" key="2">
    <source>
        <dbReference type="ARBA" id="ARBA00022692"/>
    </source>
</evidence>
<feature type="transmembrane region" description="Helical" evidence="5">
    <location>
        <begin position="354"/>
        <end position="377"/>
    </location>
</feature>
<dbReference type="Proteomes" id="UP001155586">
    <property type="component" value="Unassembled WGS sequence"/>
</dbReference>
<dbReference type="InterPro" id="IPR051533">
    <property type="entry name" value="WaaL-like"/>
</dbReference>
<name>A0A9X3CCB6_9VIBR</name>
<dbReference type="EMBL" id="JAKRRX010000017">
    <property type="protein sequence ID" value="MCW8333126.1"/>
    <property type="molecule type" value="Genomic_DNA"/>
</dbReference>
<gene>
    <name evidence="9" type="ORF">MD483_04685</name>
</gene>
<dbReference type="InterPro" id="IPR007016">
    <property type="entry name" value="O-antigen_ligase-rel_domated"/>
</dbReference>
<feature type="domain" description="Virulence factor membrane-bound polymerase C-terminal" evidence="7">
    <location>
        <begin position="390"/>
        <end position="572"/>
    </location>
</feature>
<feature type="transmembrane region" description="Helical" evidence="5">
    <location>
        <begin position="140"/>
        <end position="161"/>
    </location>
</feature>
<dbReference type="Pfam" id="PF04932">
    <property type="entry name" value="Wzy_C"/>
    <property type="match status" value="1"/>
</dbReference>
<proteinExistence type="predicted"/>
<dbReference type="InterPro" id="IPR031726">
    <property type="entry name" value="PglL_A"/>
</dbReference>
<feature type="transmembrane region" description="Helical" evidence="5">
    <location>
        <begin position="55"/>
        <end position="75"/>
    </location>
</feature>
<evidence type="ECO:0000256" key="4">
    <source>
        <dbReference type="ARBA" id="ARBA00023136"/>
    </source>
</evidence>
<evidence type="ECO:0000313" key="9">
    <source>
        <dbReference type="EMBL" id="MCW8333126.1"/>
    </source>
</evidence>
<dbReference type="Pfam" id="PF11846">
    <property type="entry name" value="Wzy_C_2"/>
    <property type="match status" value="1"/>
</dbReference>
<feature type="domain" description="Protein glycosylation ligase" evidence="8">
    <location>
        <begin position="177"/>
        <end position="202"/>
    </location>
</feature>
<feature type="transmembrane region" description="Helical" evidence="5">
    <location>
        <begin position="87"/>
        <end position="105"/>
    </location>
</feature>
<dbReference type="AlphaFoldDB" id="A0A9X3CCB6"/>
<keyword evidence="4 5" id="KW-0472">Membrane</keyword>
<dbReference type="PANTHER" id="PTHR37422:SF21">
    <property type="entry name" value="EXOQ-LIKE PROTEIN"/>
    <property type="match status" value="1"/>
</dbReference>
<feature type="transmembrane region" description="Helical" evidence="5">
    <location>
        <begin position="215"/>
        <end position="232"/>
    </location>
</feature>
<dbReference type="Pfam" id="PF15864">
    <property type="entry name" value="PglL_A"/>
    <property type="match status" value="1"/>
</dbReference>
<feature type="domain" description="O-antigen ligase-related" evidence="6">
    <location>
        <begin position="224"/>
        <end position="364"/>
    </location>
</feature>
<keyword evidence="10" id="KW-1185">Reference proteome</keyword>
<feature type="transmembrane region" description="Helical" evidence="5">
    <location>
        <begin position="238"/>
        <end position="254"/>
    </location>
</feature>
<dbReference type="InterPro" id="IPR021797">
    <property type="entry name" value="Wzy_C_2"/>
</dbReference>
<feature type="transmembrane region" description="Helical" evidence="5">
    <location>
        <begin position="111"/>
        <end position="128"/>
    </location>
</feature>